<dbReference type="AlphaFoldDB" id="A0AB39P806"/>
<sequence>MEQEPLNRRNDQAGDPAPQPQEISVITAADVAGSRFTGGTGTAPEPGRQAAVIAQAQSTLPMVVQSLYAERLRSVELRADQAGEPYFALTDRQGRDLTLRVDSVPLPTGTVARAYVNPTSDHHIVQLSDRMDPQQVGRALSHEVGEMLSVRERAMRAAAGDPEVAGVAPPRQNLLARGQLSAAEQGFRLTDEDLGRVGELNYLAARMHDASLGEDQRAEARGELSALVDHAGLRPQAPADSEQHARELQAADLRLDTVDPHLTPESRAVVAQLAVPVEQLGAADAADLQAFRSRAEYTLPLGNGPPMPGLRPDGSPIPREELASAAAEAAEQRTRVSADTLTQLRAEAAANGEWPTRQVVIGGGASLAGRDPDALLIDARGRWHLDPGEGLVQSADQTRGMPAAGLGDAHQFVDPGSRVPRDALRLWEDTLAVRGPVVDGNGTLVAAGDGNLYAQIKPADGSDEVYVKVQGVPTVSTGLTPELIPGADRTVQTLPEALETVRERLPADSPLHARLAEAPTAQAALQVLGEDGVLDTLRADDGSRGALRTLDATAQWEHVRAEAPGRVFIGDEIAENRFDPTAADGPKTWLIAGAGGTGVANAEIILEADPEARVTIVGPNLPPALENQVQFNAMRERFEASHGGDGRLTIDIDPANRVGAVQMHTGPDGKPRFREGNAEAEAYVGCLGRTFPLPEPLQELGERTRSGGGQVNGDLMFDQDRLYVGYGLNFEAGGQQHRVEVTGSASLLLPRGVFPSDTQPALTAMAVRQVPAQTGNAAVGFAPTATQTARLAEAREQGTVQRHSSVPESWQRPTTATASASASASANSPSAPKASAPNATTTTGVPTSGSTTTGPTTTGPTATGPTATGPAATGSTATGPAATGPTASGPAATGPTATGPTGPASVNPIARIARTRSGKGTATPGGPSGPTGGSSAPAQQPRVPRPPQPGGGAPSR</sequence>
<accession>A0AB39P806</accession>
<proteinExistence type="predicted"/>
<evidence type="ECO:0000313" key="2">
    <source>
        <dbReference type="EMBL" id="XDQ26686.1"/>
    </source>
</evidence>
<feature type="compositionally biased region" description="Polar residues" evidence="1">
    <location>
        <begin position="798"/>
        <end position="812"/>
    </location>
</feature>
<reference evidence="2" key="1">
    <citation type="submission" date="2024-07" db="EMBL/GenBank/DDBJ databases">
        <authorList>
            <person name="Yu S.T."/>
        </authorList>
    </citation>
    <scope>NUCLEOTIDE SEQUENCE</scope>
    <source>
        <strain evidence="2">R21</strain>
    </source>
</reference>
<feature type="compositionally biased region" description="Low complexity" evidence="1">
    <location>
        <begin position="813"/>
        <end position="905"/>
    </location>
</feature>
<feature type="compositionally biased region" description="Low complexity" evidence="1">
    <location>
        <begin position="933"/>
        <end position="942"/>
    </location>
</feature>
<evidence type="ECO:0000256" key="1">
    <source>
        <dbReference type="SAM" id="MobiDB-lite"/>
    </source>
</evidence>
<gene>
    <name evidence="2" type="ORF">AB5J56_19110</name>
</gene>
<organism evidence="2">
    <name type="scientific">Streptomyces sp. R21</name>
    <dbReference type="NCBI Taxonomy" id="3238627"/>
    <lineage>
        <taxon>Bacteria</taxon>
        <taxon>Bacillati</taxon>
        <taxon>Actinomycetota</taxon>
        <taxon>Actinomycetes</taxon>
        <taxon>Kitasatosporales</taxon>
        <taxon>Streptomycetaceae</taxon>
        <taxon>Streptomyces</taxon>
    </lineage>
</organism>
<feature type="compositionally biased region" description="Basic and acidic residues" evidence="1">
    <location>
        <begin position="1"/>
        <end position="12"/>
    </location>
</feature>
<feature type="region of interest" description="Disordered" evidence="1">
    <location>
        <begin position="1"/>
        <end position="22"/>
    </location>
</feature>
<protein>
    <submittedName>
        <fullName evidence="2">Uncharacterized protein</fullName>
    </submittedName>
</protein>
<feature type="region of interest" description="Disordered" evidence="1">
    <location>
        <begin position="793"/>
        <end position="956"/>
    </location>
</feature>
<name>A0AB39P806_9ACTN</name>
<dbReference type="EMBL" id="CP163435">
    <property type="protein sequence ID" value="XDQ26686.1"/>
    <property type="molecule type" value="Genomic_DNA"/>
</dbReference>
<dbReference type="RefSeq" id="WP_369233939.1">
    <property type="nucleotide sequence ID" value="NZ_CP163435.1"/>
</dbReference>